<dbReference type="PRINTS" id="PR01345">
    <property type="entry name" value="CERVTRCPTASE"/>
</dbReference>
<reference evidence="3" key="1">
    <citation type="journal article" date="2008" name="Nat. Genet.">
        <title>The Pristionchus pacificus genome provides a unique perspective on nematode lifestyle and parasitism.</title>
        <authorList>
            <person name="Dieterich C."/>
            <person name="Clifton S.W."/>
            <person name="Schuster L.N."/>
            <person name="Chinwalla A."/>
            <person name="Delehaunty K."/>
            <person name="Dinkelacker I."/>
            <person name="Fulton L."/>
            <person name="Fulton R."/>
            <person name="Godfrey J."/>
            <person name="Minx P."/>
            <person name="Mitreva M."/>
            <person name="Roeseler W."/>
            <person name="Tian H."/>
            <person name="Witte H."/>
            <person name="Yang S.P."/>
            <person name="Wilson R.K."/>
            <person name="Sommer R.J."/>
        </authorList>
    </citation>
    <scope>NUCLEOTIDE SEQUENCE [LARGE SCALE GENOMIC DNA]</scope>
    <source>
        <strain evidence="3">PS312</strain>
    </source>
</reference>
<dbReference type="PANTHER" id="PTHR22943:SF248">
    <property type="entry name" value="SEVEN TM RECEPTOR"/>
    <property type="match status" value="1"/>
</dbReference>
<protein>
    <submittedName>
        <fullName evidence="2">G protein-coupled receptor</fullName>
    </submittedName>
</protein>
<dbReference type="Proteomes" id="UP000005239">
    <property type="component" value="Unassembled WGS sequence"/>
</dbReference>
<dbReference type="GO" id="GO:0007606">
    <property type="term" value="P:sensory perception of chemical stimulus"/>
    <property type="evidence" value="ECO:0007669"/>
    <property type="project" value="InterPro"/>
</dbReference>
<dbReference type="Pfam" id="PF10326">
    <property type="entry name" value="7TM_GPCR_Str"/>
    <property type="match status" value="2"/>
</dbReference>
<dbReference type="OrthoDB" id="5873437at2759"/>
<evidence type="ECO:0000256" key="1">
    <source>
        <dbReference type="ARBA" id="ARBA00006803"/>
    </source>
</evidence>
<dbReference type="GO" id="GO:0016020">
    <property type="term" value="C:membrane"/>
    <property type="evidence" value="ECO:0007669"/>
    <property type="project" value="InterPro"/>
</dbReference>
<organism evidence="2 3">
    <name type="scientific">Pristionchus pacificus</name>
    <name type="common">Parasitic nematode worm</name>
    <dbReference type="NCBI Taxonomy" id="54126"/>
    <lineage>
        <taxon>Eukaryota</taxon>
        <taxon>Metazoa</taxon>
        <taxon>Ecdysozoa</taxon>
        <taxon>Nematoda</taxon>
        <taxon>Chromadorea</taxon>
        <taxon>Rhabditida</taxon>
        <taxon>Rhabditina</taxon>
        <taxon>Diplogasteromorpha</taxon>
        <taxon>Diplogasteroidea</taxon>
        <taxon>Neodiplogasteridae</taxon>
        <taxon>Pristionchus</taxon>
    </lineage>
</organism>
<dbReference type="AlphaFoldDB" id="A0A2A6C484"/>
<dbReference type="InterPro" id="IPR019428">
    <property type="entry name" value="7TM_GPCR_serpentine_rcpt_Str"/>
</dbReference>
<dbReference type="Pfam" id="PF03125">
    <property type="entry name" value="Sre"/>
    <property type="match status" value="1"/>
</dbReference>
<dbReference type="InterPro" id="IPR004151">
    <property type="entry name" value="7TM_GPCR_serpentine_rcpt_Sre"/>
</dbReference>
<comment type="similarity">
    <text evidence="1">Belongs to the nematode receptor-like protein sre family.</text>
</comment>
<evidence type="ECO:0000313" key="2">
    <source>
        <dbReference type="EnsemblMetazoa" id="PPA40738.1"/>
    </source>
</evidence>
<keyword evidence="3" id="KW-1185">Reference proteome</keyword>
<dbReference type="PANTHER" id="PTHR22943">
    <property type="entry name" value="7-TRANSMEMBRANE DOMAIN RECEPTOR C.ELEGANS"/>
    <property type="match status" value="1"/>
</dbReference>
<dbReference type="EnsemblMetazoa" id="PPA40738.1">
    <property type="protein sequence ID" value="PPA40738.1"/>
    <property type="gene ID" value="WBGene00279107"/>
</dbReference>
<reference evidence="2" key="2">
    <citation type="submission" date="2022-06" db="UniProtKB">
        <authorList>
            <consortium name="EnsemblMetazoa"/>
        </authorList>
    </citation>
    <scope>IDENTIFICATION</scope>
    <source>
        <strain evidence="2">PS312</strain>
    </source>
</reference>
<sequence length="1185" mass="135088">FNALVKPIPKKISNSVTDFRPISLTSSACKEFTHLSPTLSFSYHISKVVLKARTKKNLLFKSFHSKCPIIYSKAFTTFILPNIEYCSVIWNPTSSVKLTKELERVQRDFTRRLYSRCGLPPLFHIFTTLEQRRFFTDIVFLHSIIHKRYLLDVSSLLITEPRNRTLRNGHSLRISLPFLPHNSQSTFASRAISTWNSLESSSVALPHDPFRKFISSSLSTLFPTSVYSIFTTGFPCLSNAMLIYTIIVSKVKHIGPYRFLLLIFAFAEILISLVHFTLLPGTHLTDFGAIFWGYRVLNLSTEKAIWAGTNTRTLLLILFLRNDLDYSLLSNLFTTYIASFLCASKSIKIEYNPFVSSPSWLAWIQQKPWRNWIIIAVSYDFLFVGTIAYFGYKAFHPDLFRKELAPVMMEVYQIDLMSSKNPGFLGIIYWISSRLNFNGDSRSYLFQTANENGSKTWVVRSLVSILIILIVFSTSIFAVLVRENIYIHFMTVTDFTPNQWRVTLSVSCFELFCDRRPFHYSLRTFPLPYCFSLLLSQNNNNDSANSRDDCRNSQRKYPTVSRSCFRQRGVRRYAEKRLPDGGRCLLHSAYSFFTTCFACCSNGFLIYAIIVSNVKHVGPYRFLLISFAIVEILILLVHFALVPATHLTEFGCILFGYRVLHLPTEQAIWASMTWSMLFYQTFVLTAFHYVYLHLGSGGFNETLGETGSRSQQFTIFSSSAGKNDIHWPRLTQSLSGAISAVSYEGSHPDLYRKEWAPIIMAQRIQDRSTGTEQTSLGDEITHFCILVIIVIFSTSVVVLVYSLMRILKELTPNSVHFNSVTRQMQKQLFRALLWQTIVPLFTSYIPVAFIFSAPLVTGVAFGGLGTVALMSTQIFPMIDPFIILLFVQEGGIMLADSDPLIAIGPNNRTYWIMLFVRSEAIVHYKYAYFAAVLLEVTLTIAGYYLHYRGSMLVWKCKILHINFLIINGNSYAVMLMGSLARLVIILYETKIIELPGLGFGPVPTLAIIRQISFGIVNGILVSALALIPNILCAVMFRLMIIHNKAKHSRLTNKIKRDPNDEYSLSLRVQLNENIWSMQKMEFGVYAITAALSLNLLFVFLPMFVLPLNQFELLQWFTCAGNVGFAFTITATAPILEVIVAIHKGNIPPFLIRLFGKECFGATTSIKEKRNEAEIYFTHLAHQWNM</sequence>
<accession>A0A2A6C484</accession>
<accession>A0A8R1YZ24</accession>
<evidence type="ECO:0000313" key="3">
    <source>
        <dbReference type="Proteomes" id="UP000005239"/>
    </source>
</evidence>
<proteinExistence type="inferred from homology"/>
<name>A0A2A6C484_PRIPA</name>
<gene>
    <name evidence="2" type="primary">WBGene00279107</name>
</gene>